<sequence length="99" mass="10437">MKSSVASSTTTETTSTTTTTTFTTIGSSLWTASPSVGIGNSLPLQTDENLVVYSVNGSVVWYSGTWVAGVNAARCLTMLNSGQLTWTDSTGTLLWHKNP</sequence>
<dbReference type="Proteomes" id="UP000682733">
    <property type="component" value="Unassembled WGS sequence"/>
</dbReference>
<dbReference type="OrthoDB" id="10046261at2759"/>
<evidence type="ECO:0000259" key="1">
    <source>
        <dbReference type="PROSITE" id="PS50927"/>
    </source>
</evidence>
<dbReference type="Gene3D" id="2.90.10.10">
    <property type="entry name" value="Bulb-type lectin domain"/>
    <property type="match status" value="1"/>
</dbReference>
<dbReference type="EMBL" id="CAJNOQ010024429">
    <property type="protein sequence ID" value="CAF1527332.1"/>
    <property type="molecule type" value="Genomic_DNA"/>
</dbReference>
<dbReference type="SUPFAM" id="SSF51110">
    <property type="entry name" value="alpha-D-mannose-specific plant lectins"/>
    <property type="match status" value="1"/>
</dbReference>
<dbReference type="InterPro" id="IPR001480">
    <property type="entry name" value="Bulb-type_lectin_dom"/>
</dbReference>
<dbReference type="Proteomes" id="UP000663829">
    <property type="component" value="Unassembled WGS sequence"/>
</dbReference>
<evidence type="ECO:0000313" key="5">
    <source>
        <dbReference type="EMBL" id="CAF4386438.1"/>
    </source>
</evidence>
<comment type="caution">
    <text evidence="3">The sequence shown here is derived from an EMBL/GenBank/DDBJ whole genome shotgun (WGS) entry which is preliminary data.</text>
</comment>
<dbReference type="AlphaFoldDB" id="A0A815V372"/>
<protein>
    <recommendedName>
        <fullName evidence="1">Bulb-type lectin domain-containing protein</fullName>
    </recommendedName>
</protein>
<dbReference type="EMBL" id="CAJOBA010001016">
    <property type="protein sequence ID" value="CAF3570865.1"/>
    <property type="molecule type" value="Genomic_DNA"/>
</dbReference>
<dbReference type="EMBL" id="CAJNOK010001016">
    <property type="protein sequence ID" value="CAF0788435.1"/>
    <property type="molecule type" value="Genomic_DNA"/>
</dbReference>
<evidence type="ECO:0000313" key="6">
    <source>
        <dbReference type="Proteomes" id="UP000663829"/>
    </source>
</evidence>
<dbReference type="Proteomes" id="UP000677228">
    <property type="component" value="Unassembled WGS sequence"/>
</dbReference>
<name>A0A815V372_9BILA</name>
<evidence type="ECO:0000313" key="3">
    <source>
        <dbReference type="EMBL" id="CAF1527332.1"/>
    </source>
</evidence>
<dbReference type="InterPro" id="IPR036426">
    <property type="entry name" value="Bulb-type_lectin_dom_sf"/>
</dbReference>
<evidence type="ECO:0000313" key="4">
    <source>
        <dbReference type="EMBL" id="CAF3570865.1"/>
    </source>
</evidence>
<feature type="domain" description="Bulb-type lectin" evidence="1">
    <location>
        <begin position="14"/>
        <end position="99"/>
    </location>
</feature>
<proteinExistence type="predicted"/>
<dbReference type="PROSITE" id="PS50927">
    <property type="entry name" value="BULB_LECTIN"/>
    <property type="match status" value="1"/>
</dbReference>
<organism evidence="3 6">
    <name type="scientific">Didymodactylos carnosus</name>
    <dbReference type="NCBI Taxonomy" id="1234261"/>
    <lineage>
        <taxon>Eukaryota</taxon>
        <taxon>Metazoa</taxon>
        <taxon>Spiralia</taxon>
        <taxon>Gnathifera</taxon>
        <taxon>Rotifera</taxon>
        <taxon>Eurotatoria</taxon>
        <taxon>Bdelloidea</taxon>
        <taxon>Philodinida</taxon>
        <taxon>Philodinidae</taxon>
        <taxon>Didymodactylos</taxon>
    </lineage>
</organism>
<reference evidence="3" key="1">
    <citation type="submission" date="2021-02" db="EMBL/GenBank/DDBJ databases">
        <authorList>
            <person name="Nowell W R."/>
        </authorList>
    </citation>
    <scope>NUCLEOTIDE SEQUENCE</scope>
</reference>
<gene>
    <name evidence="3" type="ORF">GPM918_LOCUS37855</name>
    <name evidence="2" type="ORF">OVA965_LOCUS4005</name>
    <name evidence="5" type="ORF">SRO942_LOCUS38639</name>
    <name evidence="4" type="ORF">TMI583_LOCUS4003</name>
</gene>
<keyword evidence="6" id="KW-1185">Reference proteome</keyword>
<evidence type="ECO:0000313" key="2">
    <source>
        <dbReference type="EMBL" id="CAF0788435.1"/>
    </source>
</evidence>
<dbReference type="EMBL" id="CAJOBC010089999">
    <property type="protein sequence ID" value="CAF4386438.1"/>
    <property type="molecule type" value="Genomic_DNA"/>
</dbReference>
<accession>A0A815V372</accession>
<dbReference type="Proteomes" id="UP000681722">
    <property type="component" value="Unassembled WGS sequence"/>
</dbReference>